<dbReference type="Proteomes" id="UP000253472">
    <property type="component" value="Unassembled WGS sequence"/>
</dbReference>
<comment type="caution">
    <text evidence="1">The sequence shown here is derived from an EMBL/GenBank/DDBJ whole genome shotgun (WGS) entry which is preliminary data.</text>
</comment>
<accession>A0A367YG53</accession>
<dbReference type="OrthoDB" id="660555at2759"/>
<dbReference type="AlphaFoldDB" id="A0A367YG53"/>
<reference evidence="1 2" key="1">
    <citation type="submission" date="2018-06" db="EMBL/GenBank/DDBJ databases">
        <title>Whole genome sequencing of Candida tropicalis (genome annotated by CSBL at Korea University).</title>
        <authorList>
            <person name="Ahn J."/>
        </authorList>
    </citation>
    <scope>NUCLEOTIDE SEQUENCE [LARGE SCALE GENOMIC DNA]</scope>
    <source>
        <strain evidence="1 2">ATCC 20962</strain>
    </source>
</reference>
<gene>
    <name evidence="1" type="ORF">Cantr_00829</name>
</gene>
<dbReference type="InterPro" id="IPR001611">
    <property type="entry name" value="Leu-rich_rpt"/>
</dbReference>
<proteinExistence type="predicted"/>
<organism evidence="1 2">
    <name type="scientific">Candida viswanathii</name>
    <dbReference type="NCBI Taxonomy" id="5486"/>
    <lineage>
        <taxon>Eukaryota</taxon>
        <taxon>Fungi</taxon>
        <taxon>Dikarya</taxon>
        <taxon>Ascomycota</taxon>
        <taxon>Saccharomycotina</taxon>
        <taxon>Pichiomycetes</taxon>
        <taxon>Debaryomycetaceae</taxon>
        <taxon>Candida/Lodderomyces clade</taxon>
        <taxon>Candida</taxon>
    </lineage>
</organism>
<dbReference type="InterPro" id="IPR032675">
    <property type="entry name" value="LRR_dom_sf"/>
</dbReference>
<protein>
    <submittedName>
        <fullName evidence="1">Uncharacterized protein</fullName>
    </submittedName>
</protein>
<dbReference type="Pfam" id="PF13855">
    <property type="entry name" value="LRR_8"/>
    <property type="match status" value="1"/>
</dbReference>
<evidence type="ECO:0000313" key="1">
    <source>
        <dbReference type="EMBL" id="RCK64855.1"/>
    </source>
</evidence>
<sequence>MERLSQLPNEIIDIIALRNLDLSRNYIEYFSRDSFKKFTRLRELVLEDNELIDCFAKATKTGGLAFGDDIRIVAVERNGLTKADVAALFAELCKKPKFDKLYVETRLAPQPPDTRPTKIPRLK</sequence>
<dbReference type="EMBL" id="QLNQ01000021">
    <property type="protein sequence ID" value="RCK64855.1"/>
    <property type="molecule type" value="Genomic_DNA"/>
</dbReference>
<name>A0A367YG53_9ASCO</name>
<dbReference type="SUPFAM" id="SSF52058">
    <property type="entry name" value="L domain-like"/>
    <property type="match status" value="1"/>
</dbReference>
<dbReference type="Gene3D" id="3.80.10.10">
    <property type="entry name" value="Ribonuclease Inhibitor"/>
    <property type="match status" value="1"/>
</dbReference>
<evidence type="ECO:0000313" key="2">
    <source>
        <dbReference type="Proteomes" id="UP000253472"/>
    </source>
</evidence>
<keyword evidence="2" id="KW-1185">Reference proteome</keyword>